<protein>
    <submittedName>
        <fullName evidence="1">Uncharacterized protein</fullName>
    </submittedName>
</protein>
<sequence length="104" mass="11832">MFMKFIKPLTSIHAATCSFFSNKRRRFFSRVMYSVTLTSGRNRFQCYSVSMPEALPSALTSQDLLRGHSIPLHLECGVHSNLLPRNLSHEMSQRLTIPVKSSSI</sequence>
<reference evidence="1" key="1">
    <citation type="submission" date="2020-07" db="EMBL/GenBank/DDBJ databases">
        <title>Multicomponent nature underlies the extraordinary mechanical properties of spider dragline silk.</title>
        <authorList>
            <person name="Kono N."/>
            <person name="Nakamura H."/>
            <person name="Mori M."/>
            <person name="Yoshida Y."/>
            <person name="Ohtoshi R."/>
            <person name="Malay A.D."/>
            <person name="Moran D.A.P."/>
            <person name="Tomita M."/>
            <person name="Numata K."/>
            <person name="Arakawa K."/>
        </authorList>
    </citation>
    <scope>NUCLEOTIDE SEQUENCE</scope>
</reference>
<comment type="caution">
    <text evidence="1">The sequence shown here is derived from an EMBL/GenBank/DDBJ whole genome shotgun (WGS) entry which is preliminary data.</text>
</comment>
<accession>A0A8X6KWM1</accession>
<dbReference type="OrthoDB" id="6463553at2759"/>
<evidence type="ECO:0000313" key="2">
    <source>
        <dbReference type="Proteomes" id="UP000887116"/>
    </source>
</evidence>
<dbReference type="AlphaFoldDB" id="A0A8X6KWM1"/>
<dbReference type="Proteomes" id="UP000887116">
    <property type="component" value="Unassembled WGS sequence"/>
</dbReference>
<dbReference type="EMBL" id="BMAO01033212">
    <property type="protein sequence ID" value="GFQ87874.1"/>
    <property type="molecule type" value="Genomic_DNA"/>
</dbReference>
<proteinExistence type="predicted"/>
<evidence type="ECO:0000313" key="1">
    <source>
        <dbReference type="EMBL" id="GFQ87874.1"/>
    </source>
</evidence>
<keyword evidence="2" id="KW-1185">Reference proteome</keyword>
<name>A0A8X6KWM1_TRICU</name>
<gene>
    <name evidence="1" type="ORF">TNCT_737041</name>
</gene>
<organism evidence="1 2">
    <name type="scientific">Trichonephila clavata</name>
    <name type="common">Joro spider</name>
    <name type="synonym">Nephila clavata</name>
    <dbReference type="NCBI Taxonomy" id="2740835"/>
    <lineage>
        <taxon>Eukaryota</taxon>
        <taxon>Metazoa</taxon>
        <taxon>Ecdysozoa</taxon>
        <taxon>Arthropoda</taxon>
        <taxon>Chelicerata</taxon>
        <taxon>Arachnida</taxon>
        <taxon>Araneae</taxon>
        <taxon>Araneomorphae</taxon>
        <taxon>Entelegynae</taxon>
        <taxon>Araneoidea</taxon>
        <taxon>Nephilidae</taxon>
        <taxon>Trichonephila</taxon>
    </lineage>
</organism>